<feature type="non-terminal residue" evidence="1">
    <location>
        <position position="103"/>
    </location>
</feature>
<comment type="caution">
    <text evidence="1">The sequence shown here is derived from an EMBL/GenBank/DDBJ whole genome shotgun (WGS) entry which is preliminary data.</text>
</comment>
<accession>A0A0B2UQP3</accession>
<reference evidence="1 2" key="1">
    <citation type="submission" date="2014-11" db="EMBL/GenBank/DDBJ databases">
        <title>Genetic blueprint of the zoonotic pathogen Toxocara canis.</title>
        <authorList>
            <person name="Zhu X.-Q."/>
            <person name="Korhonen P.K."/>
            <person name="Cai H."/>
            <person name="Young N.D."/>
            <person name="Nejsum P."/>
            <person name="von Samson-Himmelstjerna G."/>
            <person name="Boag P.R."/>
            <person name="Tan P."/>
            <person name="Li Q."/>
            <person name="Min J."/>
            <person name="Yang Y."/>
            <person name="Wang X."/>
            <person name="Fang X."/>
            <person name="Hall R.S."/>
            <person name="Hofmann A."/>
            <person name="Sternberg P.W."/>
            <person name="Jex A.R."/>
            <person name="Gasser R.B."/>
        </authorList>
    </citation>
    <scope>NUCLEOTIDE SEQUENCE [LARGE SCALE GENOMIC DNA]</scope>
    <source>
        <strain evidence="1">PN_DK_2014</strain>
    </source>
</reference>
<name>A0A0B2UQP3_TOXCA</name>
<keyword evidence="2" id="KW-1185">Reference proteome</keyword>
<proteinExistence type="predicted"/>
<gene>
    <name evidence="1" type="ORF">Tcan_00310</name>
</gene>
<dbReference type="Proteomes" id="UP000031036">
    <property type="component" value="Unassembled WGS sequence"/>
</dbReference>
<dbReference type="EMBL" id="JPKZ01021002">
    <property type="protein sequence ID" value="KHN71703.1"/>
    <property type="molecule type" value="Genomic_DNA"/>
</dbReference>
<dbReference type="AlphaFoldDB" id="A0A0B2UQP3"/>
<sequence>MGKTFMATCTDGQAVVQIVADRFLKLLFLDGGNCTDLLEKHFKANACIFREYNVQFNAAHYYARVVPRQVTFSLKPADKEWVSQTRPPSSFQIALPRIGSAEN</sequence>
<evidence type="ECO:0000313" key="1">
    <source>
        <dbReference type="EMBL" id="KHN71703.1"/>
    </source>
</evidence>
<organism evidence="1 2">
    <name type="scientific">Toxocara canis</name>
    <name type="common">Canine roundworm</name>
    <dbReference type="NCBI Taxonomy" id="6265"/>
    <lineage>
        <taxon>Eukaryota</taxon>
        <taxon>Metazoa</taxon>
        <taxon>Ecdysozoa</taxon>
        <taxon>Nematoda</taxon>
        <taxon>Chromadorea</taxon>
        <taxon>Rhabditida</taxon>
        <taxon>Spirurina</taxon>
        <taxon>Ascaridomorpha</taxon>
        <taxon>Ascaridoidea</taxon>
        <taxon>Toxocaridae</taxon>
        <taxon>Toxocara</taxon>
    </lineage>
</organism>
<evidence type="ECO:0000313" key="2">
    <source>
        <dbReference type="Proteomes" id="UP000031036"/>
    </source>
</evidence>
<protein>
    <submittedName>
        <fullName evidence="1">Uncharacterized protein</fullName>
    </submittedName>
</protein>